<dbReference type="InterPro" id="IPR011707">
    <property type="entry name" value="Cu-oxidase-like_N"/>
</dbReference>
<keyword evidence="2" id="KW-0186">Copper</keyword>
<protein>
    <recommendedName>
        <fullName evidence="7">Laccase</fullName>
    </recommendedName>
</protein>
<dbReference type="Gene3D" id="2.60.40.420">
    <property type="entry name" value="Cupredoxins - blue copper proteins"/>
    <property type="match status" value="2"/>
</dbReference>
<dbReference type="FunFam" id="2.60.40.420:FF:000045">
    <property type="entry name" value="Laccase 2"/>
    <property type="match status" value="1"/>
</dbReference>
<evidence type="ECO:0008006" key="7">
    <source>
        <dbReference type="Google" id="ProtNLM"/>
    </source>
</evidence>
<proteinExistence type="inferred from homology"/>
<evidence type="ECO:0000313" key="6">
    <source>
        <dbReference type="Proteomes" id="UP001211907"/>
    </source>
</evidence>
<evidence type="ECO:0000256" key="1">
    <source>
        <dbReference type="ARBA" id="ARBA00010609"/>
    </source>
</evidence>
<dbReference type="Pfam" id="PF07732">
    <property type="entry name" value="Cu-oxidase_3"/>
    <property type="match status" value="1"/>
</dbReference>
<evidence type="ECO:0000256" key="2">
    <source>
        <dbReference type="ARBA" id="ARBA00023008"/>
    </source>
</evidence>
<dbReference type="EMBL" id="JADGJH010002692">
    <property type="protein sequence ID" value="KAJ3095555.1"/>
    <property type="molecule type" value="Genomic_DNA"/>
</dbReference>
<dbReference type="PANTHER" id="PTHR11709:SF511">
    <property type="entry name" value="LACCASE"/>
    <property type="match status" value="1"/>
</dbReference>
<dbReference type="SUPFAM" id="SSF49503">
    <property type="entry name" value="Cupredoxins"/>
    <property type="match status" value="2"/>
</dbReference>
<evidence type="ECO:0000259" key="3">
    <source>
        <dbReference type="Pfam" id="PF00394"/>
    </source>
</evidence>
<keyword evidence="6" id="KW-1185">Reference proteome</keyword>
<feature type="domain" description="Plastocyanin-like" evidence="4">
    <location>
        <begin position="9"/>
        <end position="101"/>
    </location>
</feature>
<evidence type="ECO:0000259" key="4">
    <source>
        <dbReference type="Pfam" id="PF07732"/>
    </source>
</evidence>
<dbReference type="InterPro" id="IPR001117">
    <property type="entry name" value="Cu-oxidase_2nd"/>
</dbReference>
<dbReference type="InterPro" id="IPR008972">
    <property type="entry name" value="Cupredoxin"/>
</dbReference>
<gene>
    <name evidence="5" type="ORF">HK100_005789</name>
</gene>
<name>A0AAD5STE3_9FUNG</name>
<evidence type="ECO:0000313" key="5">
    <source>
        <dbReference type="EMBL" id="KAJ3095555.1"/>
    </source>
</evidence>
<feature type="domain" description="Plastocyanin-like" evidence="3">
    <location>
        <begin position="110"/>
        <end position="264"/>
    </location>
</feature>
<comment type="similarity">
    <text evidence="1">Belongs to the multicopper oxidase family.</text>
</comment>
<reference evidence="5" key="1">
    <citation type="submission" date="2020-05" db="EMBL/GenBank/DDBJ databases">
        <title>Phylogenomic resolution of chytrid fungi.</title>
        <authorList>
            <person name="Stajich J.E."/>
            <person name="Amses K."/>
            <person name="Simmons R."/>
            <person name="Seto K."/>
            <person name="Myers J."/>
            <person name="Bonds A."/>
            <person name="Quandt C.A."/>
            <person name="Barry K."/>
            <person name="Liu P."/>
            <person name="Grigoriev I."/>
            <person name="Longcore J.E."/>
            <person name="James T.Y."/>
        </authorList>
    </citation>
    <scope>NUCLEOTIDE SEQUENCE</scope>
    <source>
        <strain evidence="5">JEL0513</strain>
    </source>
</reference>
<dbReference type="AlphaFoldDB" id="A0AAD5STE3"/>
<dbReference type="GO" id="GO:0016491">
    <property type="term" value="F:oxidoreductase activity"/>
    <property type="evidence" value="ECO:0007669"/>
    <property type="project" value="TreeGrafter"/>
</dbReference>
<accession>A0AAD5STE3</accession>
<dbReference type="InterPro" id="IPR045087">
    <property type="entry name" value="Cu-oxidase_fam"/>
</dbReference>
<dbReference type="GO" id="GO:0005507">
    <property type="term" value="F:copper ion binding"/>
    <property type="evidence" value="ECO:0007669"/>
    <property type="project" value="InterPro"/>
</dbReference>
<dbReference type="Pfam" id="PF00394">
    <property type="entry name" value="Cu-oxidase"/>
    <property type="match status" value="1"/>
</dbReference>
<dbReference type="Proteomes" id="UP001211907">
    <property type="component" value="Unassembled WGS sequence"/>
</dbReference>
<dbReference type="PANTHER" id="PTHR11709">
    <property type="entry name" value="MULTI-COPPER OXIDASE"/>
    <property type="match status" value="1"/>
</dbReference>
<sequence>MKVVNEQLDYAIHVSKGDTVSVKVNNYMPVSTSIHWHGMYQIETPWMDGAGMVTQCLIPSGGNLTYTFNVGNQTGTYWWHAHSASQYTEGLRGPFIIYDPDDPYMAEYDEEIIITLSDNFHKSAKTILAGYVNANDPVPDSGLINGVGSFDCSFWSGDGVACVTPDISNRLRVINMSAQAQFFVSLDGHNMTVIETDGVYTYPALGDSFPIAAAQRYSVIVIANASIGSYLFRATMADMYTPTGSNITNGLNLYPTAIWHYNGSLLYTPSEFLNGTLSQKMPLNPYTLGELHGMTQAEQPTPQSNVYVSFLVNPNSVDPLNNTSVSSISIISDETTFFDSQYLVPQRPSLQTYLLGNPLPATENPYVVQNGWVLIEVRNSDNVEHIFHLHG</sequence>
<comment type="caution">
    <text evidence="5">The sequence shown here is derived from an EMBL/GenBank/DDBJ whole genome shotgun (WGS) entry which is preliminary data.</text>
</comment>
<organism evidence="5 6">
    <name type="scientific">Physocladia obscura</name>
    <dbReference type="NCBI Taxonomy" id="109957"/>
    <lineage>
        <taxon>Eukaryota</taxon>
        <taxon>Fungi</taxon>
        <taxon>Fungi incertae sedis</taxon>
        <taxon>Chytridiomycota</taxon>
        <taxon>Chytridiomycota incertae sedis</taxon>
        <taxon>Chytridiomycetes</taxon>
        <taxon>Chytridiales</taxon>
        <taxon>Chytriomycetaceae</taxon>
        <taxon>Physocladia</taxon>
    </lineage>
</organism>